<evidence type="ECO:0008006" key="6">
    <source>
        <dbReference type="Google" id="ProtNLM"/>
    </source>
</evidence>
<protein>
    <recommendedName>
        <fullName evidence="6">Methyltransferase small domain-containing protein</fullName>
    </recommendedName>
</protein>
<dbReference type="SUPFAM" id="SSF53335">
    <property type="entry name" value="S-adenosyl-L-methionine-dependent methyltransferases"/>
    <property type="match status" value="1"/>
</dbReference>
<gene>
    <name evidence="5" type="ORF">S12H4_04250</name>
</gene>
<dbReference type="PANTHER" id="PTHR45875">
    <property type="entry name" value="METHYLTRANSFERASE N6AMT1"/>
    <property type="match status" value="1"/>
</dbReference>
<dbReference type="GO" id="GO:0003676">
    <property type="term" value="F:nucleic acid binding"/>
    <property type="evidence" value="ECO:0007669"/>
    <property type="project" value="InterPro"/>
</dbReference>
<dbReference type="PANTHER" id="PTHR45875:SF1">
    <property type="entry name" value="METHYLTRANSFERASE N6AMT1"/>
    <property type="match status" value="1"/>
</dbReference>
<reference evidence="5" key="1">
    <citation type="journal article" date="2014" name="Front. Microbiol.">
        <title>High frequency of phylogenetically diverse reductive dehalogenase-homologous genes in deep subseafloor sedimentary metagenomes.</title>
        <authorList>
            <person name="Kawai M."/>
            <person name="Futagami T."/>
            <person name="Toyoda A."/>
            <person name="Takaki Y."/>
            <person name="Nishi S."/>
            <person name="Hori S."/>
            <person name="Arai W."/>
            <person name="Tsubouchi T."/>
            <person name="Morono Y."/>
            <person name="Uchiyama I."/>
            <person name="Ito T."/>
            <person name="Fujiyama A."/>
            <person name="Inagaki F."/>
            <person name="Takami H."/>
        </authorList>
    </citation>
    <scope>NUCLEOTIDE SEQUENCE</scope>
    <source>
        <strain evidence="5">Expedition CK06-06</strain>
    </source>
</reference>
<dbReference type="InterPro" id="IPR029063">
    <property type="entry name" value="SAM-dependent_MTases_sf"/>
</dbReference>
<sequence length="143" mass="16877">NAIKCAISNENANNLENKIEFIQSDLFKTFPSILKNSFNILIFNPPYLPSFKLKNEGWDEKNADYCWNGGKEGFEVFLEFIRDVKTFIDPNQKFYIYYISSSTTNLKKLNDNLNMQGFKNTILKKKHVFFEDIILNRLEKRND</sequence>
<evidence type="ECO:0000256" key="3">
    <source>
        <dbReference type="ARBA" id="ARBA00022679"/>
    </source>
</evidence>
<feature type="non-terminal residue" evidence="5">
    <location>
        <position position="1"/>
    </location>
</feature>
<evidence type="ECO:0000256" key="2">
    <source>
        <dbReference type="ARBA" id="ARBA00022603"/>
    </source>
</evidence>
<comment type="caution">
    <text evidence="5">The sequence shown here is derived from an EMBL/GenBank/DDBJ whole genome shotgun (WGS) entry which is preliminary data.</text>
</comment>
<dbReference type="GO" id="GO:0032259">
    <property type="term" value="P:methylation"/>
    <property type="evidence" value="ECO:0007669"/>
    <property type="project" value="UniProtKB-KW"/>
</dbReference>
<evidence type="ECO:0000256" key="4">
    <source>
        <dbReference type="ARBA" id="ARBA00022691"/>
    </source>
</evidence>
<dbReference type="EMBL" id="BARW01001285">
    <property type="protein sequence ID" value="GAI72666.1"/>
    <property type="molecule type" value="Genomic_DNA"/>
</dbReference>
<dbReference type="InterPro" id="IPR002052">
    <property type="entry name" value="DNA_methylase_N6_adenine_CS"/>
</dbReference>
<keyword evidence="3" id="KW-0808">Transferase</keyword>
<evidence type="ECO:0000256" key="1">
    <source>
        <dbReference type="ARBA" id="ARBA00006149"/>
    </source>
</evidence>
<proteinExistence type="inferred from homology"/>
<keyword evidence="2" id="KW-0489">Methyltransferase</keyword>
<organism evidence="5">
    <name type="scientific">marine sediment metagenome</name>
    <dbReference type="NCBI Taxonomy" id="412755"/>
    <lineage>
        <taxon>unclassified sequences</taxon>
        <taxon>metagenomes</taxon>
        <taxon>ecological metagenomes</taxon>
    </lineage>
</organism>
<name>X1S0G0_9ZZZZ</name>
<evidence type="ECO:0000313" key="5">
    <source>
        <dbReference type="EMBL" id="GAI72666.1"/>
    </source>
</evidence>
<dbReference type="AlphaFoldDB" id="X1S0G0"/>
<dbReference type="GO" id="GO:0008757">
    <property type="term" value="F:S-adenosylmethionine-dependent methyltransferase activity"/>
    <property type="evidence" value="ECO:0007669"/>
    <property type="project" value="TreeGrafter"/>
</dbReference>
<dbReference type="GO" id="GO:0008276">
    <property type="term" value="F:protein methyltransferase activity"/>
    <property type="evidence" value="ECO:0007669"/>
    <property type="project" value="TreeGrafter"/>
</dbReference>
<accession>X1S0G0</accession>
<keyword evidence="4" id="KW-0949">S-adenosyl-L-methionine</keyword>
<dbReference type="Gene3D" id="3.40.50.150">
    <property type="entry name" value="Vaccinia Virus protein VP39"/>
    <property type="match status" value="1"/>
</dbReference>
<dbReference type="GO" id="GO:0035657">
    <property type="term" value="C:eRF1 methyltransferase complex"/>
    <property type="evidence" value="ECO:0007669"/>
    <property type="project" value="TreeGrafter"/>
</dbReference>
<dbReference type="InterPro" id="IPR052190">
    <property type="entry name" value="Euk-Arch_PrmC-MTase"/>
</dbReference>
<comment type="similarity">
    <text evidence="1">Belongs to the eukaryotic/archaeal PrmC-related family.</text>
</comment>
<dbReference type="PROSITE" id="PS00092">
    <property type="entry name" value="N6_MTASE"/>
    <property type="match status" value="1"/>
</dbReference>